<feature type="compositionally biased region" description="Acidic residues" evidence="2">
    <location>
        <begin position="138"/>
        <end position="153"/>
    </location>
</feature>
<reference evidence="4 5" key="1">
    <citation type="journal article" date="2018" name="BMC Genomics">
        <title>Genomic comparison of Trypanosoma conorhini and Trypanosoma rangeli to Trypanosoma cruzi strains of high and low virulence.</title>
        <authorList>
            <person name="Bradwell K.R."/>
            <person name="Koparde V.N."/>
            <person name="Matveyev A.V."/>
            <person name="Serrano M.G."/>
            <person name="Alves J.M."/>
            <person name="Parikh H."/>
            <person name="Huang B."/>
            <person name="Lee V."/>
            <person name="Espinosa-Alvarez O."/>
            <person name="Ortiz P.A."/>
            <person name="Costa-Martins A.G."/>
            <person name="Teixeira M.M."/>
            <person name="Buck G.A."/>
        </authorList>
    </citation>
    <scope>NUCLEOTIDE SEQUENCE [LARGE SCALE GENOMIC DNA]</scope>
    <source>
        <strain evidence="4 5">025E</strain>
    </source>
</reference>
<dbReference type="Pfam" id="PF01176">
    <property type="entry name" value="eIF-1a"/>
    <property type="match status" value="1"/>
</dbReference>
<gene>
    <name evidence="4" type="ORF">Tco025E_08112</name>
</gene>
<evidence type="ECO:0000313" key="5">
    <source>
        <dbReference type="Proteomes" id="UP000284403"/>
    </source>
</evidence>
<dbReference type="InterPro" id="IPR006196">
    <property type="entry name" value="RNA-binding_domain_S1_IF1"/>
</dbReference>
<keyword evidence="1" id="KW-0648">Protein biosynthesis</keyword>
<name>A0A3R7KCJ9_9TRYP</name>
<feature type="region of interest" description="Disordered" evidence="2">
    <location>
        <begin position="130"/>
        <end position="154"/>
    </location>
</feature>
<feature type="domain" description="S1-like" evidence="3">
    <location>
        <begin position="24"/>
        <end position="101"/>
    </location>
</feature>
<comment type="caution">
    <text evidence="4">The sequence shown here is derived from an EMBL/GenBank/DDBJ whole genome shotgun (WGS) entry which is preliminary data.</text>
</comment>
<dbReference type="CDD" id="cd05793">
    <property type="entry name" value="S1_IF1A"/>
    <property type="match status" value="1"/>
</dbReference>
<dbReference type="GO" id="GO:0003743">
    <property type="term" value="F:translation initiation factor activity"/>
    <property type="evidence" value="ECO:0007669"/>
    <property type="project" value="UniProtKB-UniRule"/>
</dbReference>
<dbReference type="RefSeq" id="XP_029224909.1">
    <property type="nucleotide sequence ID" value="XM_029374968.1"/>
</dbReference>
<evidence type="ECO:0000256" key="2">
    <source>
        <dbReference type="SAM" id="MobiDB-lite"/>
    </source>
</evidence>
<evidence type="ECO:0000313" key="4">
    <source>
        <dbReference type="EMBL" id="RNF03769.1"/>
    </source>
</evidence>
<dbReference type="InterPro" id="IPR012340">
    <property type="entry name" value="NA-bd_OB-fold"/>
</dbReference>
<accession>A0A3R7KCJ9</accession>
<dbReference type="PROSITE" id="PS50832">
    <property type="entry name" value="S1_IF1_TYPE"/>
    <property type="match status" value="1"/>
</dbReference>
<dbReference type="Gene3D" id="2.40.50.140">
    <property type="entry name" value="Nucleic acid-binding proteins"/>
    <property type="match status" value="1"/>
</dbReference>
<dbReference type="Proteomes" id="UP000284403">
    <property type="component" value="Unassembled WGS sequence"/>
</dbReference>
<dbReference type="HAMAP" id="MF_00216">
    <property type="entry name" value="aIF_1A"/>
    <property type="match status" value="1"/>
</dbReference>
<dbReference type="InterPro" id="IPR001253">
    <property type="entry name" value="TIF_eIF-1A"/>
</dbReference>
<dbReference type="GeneID" id="40321723"/>
<dbReference type="GO" id="GO:0003723">
    <property type="term" value="F:RNA binding"/>
    <property type="evidence" value="ECO:0007669"/>
    <property type="project" value="InterPro"/>
</dbReference>
<dbReference type="OrthoDB" id="274995at2759"/>
<dbReference type="AlphaFoldDB" id="A0A3R7KCJ9"/>
<evidence type="ECO:0000259" key="3">
    <source>
        <dbReference type="PROSITE" id="PS50832"/>
    </source>
</evidence>
<dbReference type="SMART" id="SM00652">
    <property type="entry name" value="eIF1a"/>
    <property type="match status" value="1"/>
</dbReference>
<dbReference type="PANTHER" id="PTHR21668">
    <property type="entry name" value="EIF-1A"/>
    <property type="match status" value="1"/>
</dbReference>
<protein>
    <submittedName>
        <fullName evidence="4">Eukaryotic translation initiation factor 1A</fullName>
    </submittedName>
</protein>
<evidence type="ECO:0000256" key="1">
    <source>
        <dbReference type="PROSITE-ProRule" id="PRU00181"/>
    </source>
</evidence>
<keyword evidence="1 4" id="KW-0396">Initiation factor</keyword>
<dbReference type="SUPFAM" id="SSF50249">
    <property type="entry name" value="Nucleic acid-binding proteins"/>
    <property type="match status" value="1"/>
</dbReference>
<sequence length="172" mass="19204">MPKNMGKGGKSFKAGNAKGIMQNQKRDILYADPQEEEEYAQVKKALGNLRLELQLADGSKAIGAIRGTMVRKVWIAQGDVVLVSKRAFNKNDIVDVIHRYNPAEVRALVKDEVIPRDFRSSDERDAKNAHSDYVFVADNDDDDADADKEDGENVIDRNKVVLDDPLATFDDL</sequence>
<dbReference type="EMBL" id="MKKU01000707">
    <property type="protein sequence ID" value="RNF03769.1"/>
    <property type="molecule type" value="Genomic_DNA"/>
</dbReference>
<proteinExistence type="inferred from homology"/>
<keyword evidence="5" id="KW-1185">Reference proteome</keyword>
<organism evidence="4 5">
    <name type="scientific">Trypanosoma conorhini</name>
    <dbReference type="NCBI Taxonomy" id="83891"/>
    <lineage>
        <taxon>Eukaryota</taxon>
        <taxon>Discoba</taxon>
        <taxon>Euglenozoa</taxon>
        <taxon>Kinetoplastea</taxon>
        <taxon>Metakinetoplastina</taxon>
        <taxon>Trypanosomatida</taxon>
        <taxon>Trypanosomatidae</taxon>
        <taxon>Trypanosoma</taxon>
    </lineage>
</organism>